<dbReference type="GeneID" id="90541627"/>
<gene>
    <name evidence="1" type="ORF">VNE69_06130</name>
</gene>
<dbReference type="EMBL" id="CP142731">
    <property type="protein sequence ID" value="WUR03811.1"/>
    <property type="molecule type" value="Genomic_DNA"/>
</dbReference>
<proteinExistence type="predicted"/>
<sequence length="328" mass="39067">MNDNLINKFITDEKFHKLASSFKLHPQKYNYRNIIPPFDQLYKSHISYIKTKDFSSSLNVLKTSCLLLDCPNKNKTRVLFKFIIQNCINQIDNKINCEEETRSLIKIILEIYKDTKYHVLCNILFRLYFKIDNYELAYNFLLVTTNTRKGKKDFYIYNLYKSLLYLYKGDIEEANECINIAYMSKNIRTVNDSNVLFFIINLINNKAVKTQDPFLIKLRDVVKLGLYSKIFALLDNVMFRRLNIFEIVRTYLPLVCFTNLIKRIFYLKSEDYKLNLDFLLEVLDMEYEEMISLVCSVIEINLVKGYISINKNMMVFSRKDPFPESFNK</sequence>
<dbReference type="Gene3D" id="1.10.10.10">
    <property type="entry name" value="Winged helix-like DNA-binding domain superfamily/Winged helix DNA-binding domain"/>
    <property type="match status" value="1"/>
</dbReference>
<name>A0AAX4JD52_9MICR</name>
<dbReference type="RefSeq" id="XP_065329956.1">
    <property type="nucleotide sequence ID" value="XM_065473884.1"/>
</dbReference>
<keyword evidence="2" id="KW-1185">Reference proteome</keyword>
<reference evidence="1" key="1">
    <citation type="journal article" date="2024" name="BMC Genomics">
        <title>Functional annotation of a divergent genome using sequence and structure-based similarity.</title>
        <authorList>
            <person name="Svedberg D."/>
            <person name="Winiger R.R."/>
            <person name="Berg A."/>
            <person name="Sharma H."/>
            <person name="Tellgren-Roth C."/>
            <person name="Debrunner-Vossbrinck B.A."/>
            <person name="Vossbrinck C.R."/>
            <person name="Barandun J."/>
        </authorList>
    </citation>
    <scope>NUCLEOTIDE SEQUENCE</scope>
    <source>
        <strain evidence="1">Illinois isolate</strain>
    </source>
</reference>
<dbReference type="Proteomes" id="UP001334084">
    <property type="component" value="Chromosome 6"/>
</dbReference>
<evidence type="ECO:0000313" key="2">
    <source>
        <dbReference type="Proteomes" id="UP001334084"/>
    </source>
</evidence>
<dbReference type="KEGG" id="vnx:VNE69_06130"/>
<dbReference type="InterPro" id="IPR036388">
    <property type="entry name" value="WH-like_DNA-bd_sf"/>
</dbReference>
<evidence type="ECO:0000313" key="1">
    <source>
        <dbReference type="EMBL" id="WUR03811.1"/>
    </source>
</evidence>
<dbReference type="AlphaFoldDB" id="A0AAX4JD52"/>
<protein>
    <submittedName>
        <fullName evidence="1">PCI domain-containing protein 2</fullName>
    </submittedName>
</protein>
<accession>A0AAX4JD52</accession>
<organism evidence="1 2">
    <name type="scientific">Vairimorpha necatrix</name>
    <dbReference type="NCBI Taxonomy" id="6039"/>
    <lineage>
        <taxon>Eukaryota</taxon>
        <taxon>Fungi</taxon>
        <taxon>Fungi incertae sedis</taxon>
        <taxon>Microsporidia</taxon>
        <taxon>Nosematidae</taxon>
        <taxon>Vairimorpha</taxon>
    </lineage>
</organism>